<evidence type="ECO:0000256" key="4">
    <source>
        <dbReference type="ARBA" id="ARBA00022692"/>
    </source>
</evidence>
<evidence type="ECO:0000259" key="11">
    <source>
        <dbReference type="PROSITE" id="PS50111"/>
    </source>
</evidence>
<feature type="domain" description="Methyl-accepting transducer" evidence="11">
    <location>
        <begin position="358"/>
        <end position="594"/>
    </location>
</feature>
<dbReference type="InterPro" id="IPR033479">
    <property type="entry name" value="dCache_1"/>
</dbReference>
<keyword evidence="4 10" id="KW-0812">Transmembrane</keyword>
<dbReference type="AlphaFoldDB" id="A0A1M5MVE1"/>
<dbReference type="FunFam" id="1.10.287.950:FF:000001">
    <property type="entry name" value="Methyl-accepting chemotaxis sensory transducer"/>
    <property type="match status" value="1"/>
</dbReference>
<keyword evidence="2" id="KW-1003">Cell membrane</keyword>
<dbReference type="InterPro" id="IPR004090">
    <property type="entry name" value="Chemotax_Me-accpt_rcpt"/>
</dbReference>
<dbReference type="PROSITE" id="PS50885">
    <property type="entry name" value="HAMP"/>
    <property type="match status" value="1"/>
</dbReference>
<evidence type="ECO:0000256" key="9">
    <source>
        <dbReference type="PROSITE-ProRule" id="PRU00284"/>
    </source>
</evidence>
<evidence type="ECO:0000256" key="7">
    <source>
        <dbReference type="ARBA" id="ARBA00023224"/>
    </source>
</evidence>
<evidence type="ECO:0000256" key="6">
    <source>
        <dbReference type="ARBA" id="ARBA00023136"/>
    </source>
</evidence>
<evidence type="ECO:0000313" key="14">
    <source>
        <dbReference type="Proteomes" id="UP000184517"/>
    </source>
</evidence>
<dbReference type="Gene3D" id="3.30.450.20">
    <property type="entry name" value="PAS domain"/>
    <property type="match status" value="2"/>
</dbReference>
<dbReference type="InterPro" id="IPR003660">
    <property type="entry name" value="HAMP_dom"/>
</dbReference>
<dbReference type="PANTHER" id="PTHR32089:SF117">
    <property type="entry name" value="METHYL ACCEPTING SENSORY TRANSDUCER WITH CACHE_1 SMALL MOLECULE BINDING DOMAIN"/>
    <property type="match status" value="1"/>
</dbReference>
<feature type="domain" description="HAMP" evidence="12">
    <location>
        <begin position="299"/>
        <end position="353"/>
    </location>
</feature>
<feature type="transmembrane region" description="Helical" evidence="10">
    <location>
        <begin position="276"/>
        <end position="298"/>
    </location>
</feature>
<accession>A0A1M5MVE1</accession>
<sequence length="630" mass="69021">MKNFSLRKKILIITVICFFVFFVALVIQSVTTLQKNIESALEEEVDLVSEVFSDNVGNWLKDRQNAVSKLAKTISEYPDIQPYILLDQVREGLGFSITYYGNEKGEMYRNDPNLNPPNYDPRVRSWYKGAKEANGRFLASPFVSASTNEYVVTLSEAVNKDGQFIGAIGANLTLEQLTVFVNKLKVPGDGYAIVVDKSDQIVAHPDSKLQSKKASELNENFAGTLLEKIVAKRTLQDMSLDGRDRLIYVTAIPNSNWSLILVMDKETLFAPVRSQLISQVIISFIILAVILIIMSLLLKMMLKNLSAITKNLDEIANGNGDLTIRLEVKSGDEIGQLATSFNRFVGQLHGIISRLSDTSKDLLSEASGVSKVSDQQNDRLQRHQSEIHMVATAVTEMAAATQEISSNAEQTAYSARSCVTVSEKGRKEVEKSQRSTETLAEEVGRASQIIGDLNKHVQSINSILSTISGISEQTNLLALNAAIEAARAGEQGRGFAVVADEVRVLSQRTHSSTQEIQGMIESLQAAAESAVKATDKGKEMANQSVSDAEEANLSLGQILESINQINDMAAQIATAAEEQSSVTLEISRNTETIRGVGDEMSEASKLAAEQAKKLHDLGRQINQEVAKFRL</sequence>
<dbReference type="SMART" id="SM00283">
    <property type="entry name" value="MA"/>
    <property type="match status" value="1"/>
</dbReference>
<dbReference type="Pfam" id="PF00015">
    <property type="entry name" value="MCPsignal"/>
    <property type="match status" value="1"/>
</dbReference>
<dbReference type="Pfam" id="PF00672">
    <property type="entry name" value="HAMP"/>
    <property type="match status" value="1"/>
</dbReference>
<evidence type="ECO:0000256" key="2">
    <source>
        <dbReference type="ARBA" id="ARBA00022475"/>
    </source>
</evidence>
<gene>
    <name evidence="13" type="ORF">SAMN02745753_04529</name>
</gene>
<dbReference type="PROSITE" id="PS50111">
    <property type="entry name" value="CHEMOTAXIS_TRANSDUC_2"/>
    <property type="match status" value="1"/>
</dbReference>
<dbReference type="Gene3D" id="1.10.287.950">
    <property type="entry name" value="Methyl-accepting chemotaxis protein"/>
    <property type="match status" value="1"/>
</dbReference>
<dbReference type="PANTHER" id="PTHR32089">
    <property type="entry name" value="METHYL-ACCEPTING CHEMOTAXIS PROTEIN MCPB"/>
    <property type="match status" value="1"/>
</dbReference>
<dbReference type="EMBL" id="FQVF01000031">
    <property type="protein sequence ID" value="SHG80743.1"/>
    <property type="molecule type" value="Genomic_DNA"/>
</dbReference>
<keyword evidence="14" id="KW-1185">Reference proteome</keyword>
<dbReference type="RefSeq" id="WP_072842346.1">
    <property type="nucleotide sequence ID" value="NZ_FQVF01000031.1"/>
</dbReference>
<keyword evidence="5 10" id="KW-1133">Transmembrane helix</keyword>
<dbReference type="STRING" id="1122206.SAMN02745753_04529"/>
<comment type="similarity">
    <text evidence="8">Belongs to the methyl-accepting chemotaxis (MCP) protein family.</text>
</comment>
<dbReference type="InterPro" id="IPR004089">
    <property type="entry name" value="MCPsignal_dom"/>
</dbReference>
<dbReference type="GO" id="GO:0004888">
    <property type="term" value="F:transmembrane signaling receptor activity"/>
    <property type="evidence" value="ECO:0007669"/>
    <property type="project" value="InterPro"/>
</dbReference>
<dbReference type="CDD" id="cd12912">
    <property type="entry name" value="PDC2_MCP_like"/>
    <property type="match status" value="1"/>
</dbReference>
<keyword evidence="3" id="KW-0145">Chemotaxis</keyword>
<dbReference type="SUPFAM" id="SSF103190">
    <property type="entry name" value="Sensory domain-like"/>
    <property type="match status" value="1"/>
</dbReference>
<dbReference type="CDD" id="cd12913">
    <property type="entry name" value="PDC1_MCP_like"/>
    <property type="match status" value="1"/>
</dbReference>
<comment type="subcellular location">
    <subcellularLocation>
        <location evidence="1">Cell membrane</location>
        <topology evidence="1">Multi-pass membrane protein</topology>
    </subcellularLocation>
</comment>
<dbReference type="Pfam" id="PF02743">
    <property type="entry name" value="dCache_1"/>
    <property type="match status" value="1"/>
</dbReference>
<evidence type="ECO:0000259" key="12">
    <source>
        <dbReference type="PROSITE" id="PS50885"/>
    </source>
</evidence>
<keyword evidence="6 10" id="KW-0472">Membrane</keyword>
<dbReference type="GO" id="GO:0006935">
    <property type="term" value="P:chemotaxis"/>
    <property type="evidence" value="ECO:0007669"/>
    <property type="project" value="UniProtKB-KW"/>
</dbReference>
<dbReference type="GO" id="GO:0005886">
    <property type="term" value="C:plasma membrane"/>
    <property type="evidence" value="ECO:0007669"/>
    <property type="project" value="UniProtKB-SubCell"/>
</dbReference>
<dbReference type="CDD" id="cd11386">
    <property type="entry name" value="MCP_signal"/>
    <property type="match status" value="1"/>
</dbReference>
<organism evidence="13 14">
    <name type="scientific">Marinomonas polaris DSM 16579</name>
    <dbReference type="NCBI Taxonomy" id="1122206"/>
    <lineage>
        <taxon>Bacteria</taxon>
        <taxon>Pseudomonadati</taxon>
        <taxon>Pseudomonadota</taxon>
        <taxon>Gammaproteobacteria</taxon>
        <taxon>Oceanospirillales</taxon>
        <taxon>Oceanospirillaceae</taxon>
        <taxon>Marinomonas</taxon>
    </lineage>
</organism>
<evidence type="ECO:0000256" key="8">
    <source>
        <dbReference type="ARBA" id="ARBA00029447"/>
    </source>
</evidence>
<protein>
    <submittedName>
        <fullName evidence="13">Methyl-accepting chemotaxis sensory transducer with Cache sensor</fullName>
    </submittedName>
</protein>
<keyword evidence="7 9" id="KW-0807">Transducer</keyword>
<dbReference type="CDD" id="cd06225">
    <property type="entry name" value="HAMP"/>
    <property type="match status" value="1"/>
</dbReference>
<evidence type="ECO:0000256" key="3">
    <source>
        <dbReference type="ARBA" id="ARBA00022500"/>
    </source>
</evidence>
<dbReference type="InterPro" id="IPR029151">
    <property type="entry name" value="Sensor-like_sf"/>
</dbReference>
<evidence type="ECO:0000256" key="1">
    <source>
        <dbReference type="ARBA" id="ARBA00004651"/>
    </source>
</evidence>
<dbReference type="Proteomes" id="UP000184517">
    <property type="component" value="Unassembled WGS sequence"/>
</dbReference>
<evidence type="ECO:0000256" key="10">
    <source>
        <dbReference type="SAM" id="Phobius"/>
    </source>
</evidence>
<reference evidence="14" key="1">
    <citation type="submission" date="2016-11" db="EMBL/GenBank/DDBJ databases">
        <authorList>
            <person name="Varghese N."/>
            <person name="Submissions S."/>
        </authorList>
    </citation>
    <scope>NUCLEOTIDE SEQUENCE [LARGE SCALE GENOMIC DNA]</scope>
    <source>
        <strain evidence="14">DSM 16579</strain>
    </source>
</reference>
<dbReference type="OrthoDB" id="2489132at2"/>
<name>A0A1M5MVE1_9GAMM</name>
<dbReference type="GO" id="GO:0007165">
    <property type="term" value="P:signal transduction"/>
    <property type="evidence" value="ECO:0007669"/>
    <property type="project" value="UniProtKB-KW"/>
</dbReference>
<dbReference type="SMART" id="SM00304">
    <property type="entry name" value="HAMP"/>
    <property type="match status" value="1"/>
</dbReference>
<dbReference type="PRINTS" id="PR00260">
    <property type="entry name" value="CHEMTRNSDUCR"/>
</dbReference>
<evidence type="ECO:0000256" key="5">
    <source>
        <dbReference type="ARBA" id="ARBA00022989"/>
    </source>
</evidence>
<dbReference type="SUPFAM" id="SSF58104">
    <property type="entry name" value="Methyl-accepting chemotaxis protein (MCP) signaling domain"/>
    <property type="match status" value="1"/>
</dbReference>
<proteinExistence type="inferred from homology"/>
<evidence type="ECO:0000313" key="13">
    <source>
        <dbReference type="EMBL" id="SHG80743.1"/>
    </source>
</evidence>